<evidence type="ECO:0008006" key="3">
    <source>
        <dbReference type="Google" id="ProtNLM"/>
    </source>
</evidence>
<protein>
    <recommendedName>
        <fullName evidence="3">Rhamnosyl O-methyltransferase</fullName>
    </recommendedName>
</protein>
<reference evidence="1" key="1">
    <citation type="journal article" date="2014" name="Int. J. Syst. Evol. Microbiol.">
        <title>Complete genome sequence of Corynebacterium casei LMG S-19264T (=DSM 44701T), isolated from a smear-ripened cheese.</title>
        <authorList>
            <consortium name="US DOE Joint Genome Institute (JGI-PGF)"/>
            <person name="Walter F."/>
            <person name="Albersmeier A."/>
            <person name="Kalinowski J."/>
            <person name="Ruckert C."/>
        </authorList>
    </citation>
    <scope>NUCLEOTIDE SEQUENCE</scope>
    <source>
        <strain evidence="1">CGMCC 1.15725</strain>
    </source>
</reference>
<dbReference type="InterPro" id="IPR029063">
    <property type="entry name" value="SAM-dependent_MTases_sf"/>
</dbReference>
<keyword evidence="2" id="KW-1185">Reference proteome</keyword>
<dbReference type="Proteomes" id="UP000646365">
    <property type="component" value="Unassembled WGS sequence"/>
</dbReference>
<comment type="caution">
    <text evidence="1">The sequence shown here is derived from an EMBL/GenBank/DDBJ whole genome shotgun (WGS) entry which is preliminary data.</text>
</comment>
<dbReference type="SUPFAM" id="SSF53335">
    <property type="entry name" value="S-adenosyl-L-methionine-dependent methyltransferases"/>
    <property type="match status" value="1"/>
</dbReference>
<organism evidence="1 2">
    <name type="scientific">Aliidongia dinghuensis</name>
    <dbReference type="NCBI Taxonomy" id="1867774"/>
    <lineage>
        <taxon>Bacteria</taxon>
        <taxon>Pseudomonadati</taxon>
        <taxon>Pseudomonadota</taxon>
        <taxon>Alphaproteobacteria</taxon>
        <taxon>Rhodospirillales</taxon>
        <taxon>Dongiaceae</taxon>
        <taxon>Aliidongia</taxon>
    </lineage>
</organism>
<sequence>MNQGNLPFEDILFPSVVRENWQMMQWERIAITGVLARTRPSVALEIGVYYGGSLSLTSQFSSRIIAIDIDPAVPNRFDVPSNVELRIGDSGTLIPQALDDIRASGDALNFVLIDADHSSSGIKRDIEAVLKYQPKEPLIILMHDSGNPECRKGILAADWQANEFVHMVDCDFVPGQIIEHSVVDGRGEVWGGFAIAYLNGNRRAGPLHVGQGARTSIECLHAHMNSTPSEH</sequence>
<evidence type="ECO:0000313" key="1">
    <source>
        <dbReference type="EMBL" id="GGF26238.1"/>
    </source>
</evidence>
<dbReference type="Pfam" id="PF13578">
    <property type="entry name" value="Methyltransf_24"/>
    <property type="match status" value="1"/>
</dbReference>
<accession>A0A8J2YV11</accession>
<dbReference type="AlphaFoldDB" id="A0A8J2YV11"/>
<name>A0A8J2YV11_9PROT</name>
<dbReference type="Gene3D" id="3.40.50.150">
    <property type="entry name" value="Vaccinia Virus protein VP39"/>
    <property type="match status" value="1"/>
</dbReference>
<dbReference type="RefSeq" id="WP_189048135.1">
    <property type="nucleotide sequence ID" value="NZ_BMJQ01000009.1"/>
</dbReference>
<evidence type="ECO:0000313" key="2">
    <source>
        <dbReference type="Proteomes" id="UP000646365"/>
    </source>
</evidence>
<dbReference type="EMBL" id="BMJQ01000009">
    <property type="protein sequence ID" value="GGF26238.1"/>
    <property type="molecule type" value="Genomic_DNA"/>
</dbReference>
<proteinExistence type="predicted"/>
<gene>
    <name evidence="1" type="ORF">GCM10011611_35380</name>
</gene>
<reference evidence="1" key="2">
    <citation type="submission" date="2020-09" db="EMBL/GenBank/DDBJ databases">
        <authorList>
            <person name="Sun Q."/>
            <person name="Zhou Y."/>
        </authorList>
    </citation>
    <scope>NUCLEOTIDE SEQUENCE</scope>
    <source>
        <strain evidence="1">CGMCC 1.15725</strain>
    </source>
</reference>